<organism evidence="1 2">
    <name type="scientific">Sphaeroforma arctica JP610</name>
    <dbReference type="NCBI Taxonomy" id="667725"/>
    <lineage>
        <taxon>Eukaryota</taxon>
        <taxon>Ichthyosporea</taxon>
        <taxon>Ichthyophonida</taxon>
        <taxon>Sphaeroforma</taxon>
    </lineage>
</organism>
<protein>
    <submittedName>
        <fullName evidence="1">Uncharacterized protein</fullName>
    </submittedName>
</protein>
<evidence type="ECO:0000313" key="2">
    <source>
        <dbReference type="Proteomes" id="UP000054560"/>
    </source>
</evidence>
<name>A0A0L0G9M3_9EUKA</name>
<dbReference type="EMBL" id="KQ241695">
    <property type="protein sequence ID" value="KNC85561.1"/>
    <property type="molecule type" value="Genomic_DNA"/>
</dbReference>
<dbReference type="GeneID" id="25902754"/>
<dbReference type="AlphaFoldDB" id="A0A0L0G9M3"/>
<proteinExistence type="predicted"/>
<reference evidence="1 2" key="1">
    <citation type="submission" date="2011-02" db="EMBL/GenBank/DDBJ databases">
        <title>The Genome Sequence of Sphaeroforma arctica JP610.</title>
        <authorList>
            <consortium name="The Broad Institute Genome Sequencing Platform"/>
            <person name="Russ C."/>
            <person name="Cuomo C."/>
            <person name="Young S.K."/>
            <person name="Zeng Q."/>
            <person name="Gargeya S."/>
            <person name="Alvarado L."/>
            <person name="Berlin A."/>
            <person name="Chapman S.B."/>
            <person name="Chen Z."/>
            <person name="Freedman E."/>
            <person name="Gellesch M."/>
            <person name="Goldberg J."/>
            <person name="Griggs A."/>
            <person name="Gujja S."/>
            <person name="Heilman E."/>
            <person name="Heiman D."/>
            <person name="Howarth C."/>
            <person name="Mehta T."/>
            <person name="Neiman D."/>
            <person name="Pearson M."/>
            <person name="Roberts A."/>
            <person name="Saif S."/>
            <person name="Shea T."/>
            <person name="Shenoy N."/>
            <person name="Sisk P."/>
            <person name="Stolte C."/>
            <person name="Sykes S."/>
            <person name="White J."/>
            <person name="Yandava C."/>
            <person name="Burger G."/>
            <person name="Gray M.W."/>
            <person name="Holland P.W.H."/>
            <person name="King N."/>
            <person name="Lang F.B.F."/>
            <person name="Roger A.J."/>
            <person name="Ruiz-Trillo I."/>
            <person name="Haas B."/>
            <person name="Nusbaum C."/>
            <person name="Birren B."/>
        </authorList>
    </citation>
    <scope>NUCLEOTIDE SEQUENCE [LARGE SCALE GENOMIC DNA]</scope>
    <source>
        <strain evidence="1 2">JP610</strain>
    </source>
</reference>
<keyword evidence="2" id="KW-1185">Reference proteome</keyword>
<dbReference type="RefSeq" id="XP_014159463.1">
    <property type="nucleotide sequence ID" value="XM_014303988.1"/>
</dbReference>
<sequence length="71" mass="7866">MVKPIRNASGPNALTYNAATGEITYSSSSEETKENIKLFDRDASPLIAKLVVKEFNFKNKNKSTRETTTTP</sequence>
<dbReference type="Proteomes" id="UP000054560">
    <property type="component" value="Unassembled WGS sequence"/>
</dbReference>
<accession>A0A0L0G9M3</accession>
<evidence type="ECO:0000313" key="1">
    <source>
        <dbReference type="EMBL" id="KNC85561.1"/>
    </source>
</evidence>
<gene>
    <name evidence="1" type="ORF">SARC_02250</name>
</gene>